<evidence type="ECO:0008006" key="4">
    <source>
        <dbReference type="Google" id="ProtNLM"/>
    </source>
</evidence>
<dbReference type="Proteomes" id="UP001156627">
    <property type="component" value="Unassembled WGS sequence"/>
</dbReference>
<keyword evidence="3" id="KW-1185">Reference proteome</keyword>
<name>A0ABQ5X8D2_9GAMM</name>
<gene>
    <name evidence="2" type="ORF">GCM10007898_14600</name>
</gene>
<dbReference type="RefSeq" id="WP_284331335.1">
    <property type="nucleotide sequence ID" value="NZ_BSOA01000012.1"/>
</dbReference>
<feature type="chain" id="PRO_5045905746" description="DUF4241 domain-containing protein" evidence="1">
    <location>
        <begin position="25"/>
        <end position="233"/>
    </location>
</feature>
<evidence type="ECO:0000256" key="1">
    <source>
        <dbReference type="SAM" id="SignalP"/>
    </source>
</evidence>
<comment type="caution">
    <text evidence="2">The sequence shown here is derived from an EMBL/GenBank/DDBJ whole genome shotgun (WGS) entry which is preliminary data.</text>
</comment>
<proteinExistence type="predicted"/>
<keyword evidence="1" id="KW-0732">Signal</keyword>
<sequence length="233" mass="25313">MKTNARFFSCLPMCFALIAAAAAAQQPPTSYPRMAPLSQYLMADRAAEIALARSAAPAAISDHATVLVLQPHGYVTAVEGNNGFVCAVERSWMSPFDAPQFWNPKLRGPICFNPEAVKSILPITYKRTSLVLGGKSREEVKKAIEAAYAAKQLPPLEPGAMSYMMSKQGYLDDQYGHWKSHLMFYTATNANWGADQTGSPVMLNPQFHGEPEPVNVLMIAVGQWSDGSAAPSM</sequence>
<dbReference type="EMBL" id="BSOA01000012">
    <property type="protein sequence ID" value="GLQ87892.1"/>
    <property type="molecule type" value="Genomic_DNA"/>
</dbReference>
<organism evidence="2 3">
    <name type="scientific">Dyella flagellata</name>
    <dbReference type="NCBI Taxonomy" id="1867833"/>
    <lineage>
        <taxon>Bacteria</taxon>
        <taxon>Pseudomonadati</taxon>
        <taxon>Pseudomonadota</taxon>
        <taxon>Gammaproteobacteria</taxon>
        <taxon>Lysobacterales</taxon>
        <taxon>Rhodanobacteraceae</taxon>
        <taxon>Dyella</taxon>
    </lineage>
</organism>
<evidence type="ECO:0000313" key="2">
    <source>
        <dbReference type="EMBL" id="GLQ87892.1"/>
    </source>
</evidence>
<feature type="signal peptide" evidence="1">
    <location>
        <begin position="1"/>
        <end position="24"/>
    </location>
</feature>
<reference evidence="3" key="1">
    <citation type="journal article" date="2019" name="Int. J. Syst. Evol. Microbiol.">
        <title>The Global Catalogue of Microorganisms (GCM) 10K type strain sequencing project: providing services to taxonomists for standard genome sequencing and annotation.</title>
        <authorList>
            <consortium name="The Broad Institute Genomics Platform"/>
            <consortium name="The Broad Institute Genome Sequencing Center for Infectious Disease"/>
            <person name="Wu L."/>
            <person name="Ma J."/>
        </authorList>
    </citation>
    <scope>NUCLEOTIDE SEQUENCE [LARGE SCALE GENOMIC DNA]</scope>
    <source>
        <strain evidence="3">NBRC 111981</strain>
    </source>
</reference>
<protein>
    <recommendedName>
        <fullName evidence="4">DUF4241 domain-containing protein</fullName>
    </recommendedName>
</protein>
<evidence type="ECO:0000313" key="3">
    <source>
        <dbReference type="Proteomes" id="UP001156627"/>
    </source>
</evidence>
<accession>A0ABQ5X8D2</accession>